<dbReference type="InterPro" id="IPR002478">
    <property type="entry name" value="PUA"/>
</dbReference>
<keyword evidence="3 4" id="KW-0963">Cytoplasm</keyword>
<dbReference type="InterPro" id="IPR041366">
    <property type="entry name" value="Pre-PUA"/>
</dbReference>
<evidence type="ECO:0000313" key="8">
    <source>
        <dbReference type="Proteomes" id="UP000215902"/>
    </source>
</evidence>
<dbReference type="InterPro" id="IPR016437">
    <property type="entry name" value="MCT-1/Tma20"/>
</dbReference>
<dbReference type="PANTHER" id="PTHR22798:SF0">
    <property type="entry name" value="MALIGNANT T-CELL-AMPLIFIED SEQUENCE 1"/>
    <property type="match status" value="1"/>
</dbReference>
<dbReference type="STRING" id="282301.A0A267GNY8"/>
<evidence type="ECO:0000256" key="4">
    <source>
        <dbReference type="PIRNR" id="PIRNR005067"/>
    </source>
</evidence>
<dbReference type="Proteomes" id="UP000215902">
    <property type="component" value="Unassembled WGS sequence"/>
</dbReference>
<comment type="similarity">
    <text evidence="2">Belongs to the MCTS1 family.</text>
</comment>
<dbReference type="AlphaFoldDB" id="A0A267GNY8"/>
<dbReference type="Gene3D" id="3.10.400.20">
    <property type="match status" value="1"/>
</dbReference>
<dbReference type="EMBL" id="NIVC01000218">
    <property type="protein sequence ID" value="PAA87736.1"/>
    <property type="molecule type" value="Genomic_DNA"/>
</dbReference>
<dbReference type="NCBIfam" id="TIGR00451">
    <property type="entry name" value="unchar_dom_2"/>
    <property type="match status" value="1"/>
</dbReference>
<evidence type="ECO:0000313" key="6">
    <source>
        <dbReference type="EMBL" id="PAA46279.1"/>
    </source>
</evidence>
<sequence length="182" mass="20079">MFRKFDDKENISSVNNAKNSVQKGIRNTILTQYPGCADYVDQILPKKETLSVVKCHEHIELYANPAGEVLFFRQRDSPLYPSLKLLHRYPFMLPHMQADKGAIKFLLNGSNVMCPGLTTPGGRLSQVPASTVVAVMAEGKQHALAIGLTAMSADEIASKNKGVGIETVHCLNDGLWRLRSVK</sequence>
<comment type="subcellular location">
    <subcellularLocation>
        <location evidence="1 4">Cytoplasm</location>
    </subcellularLocation>
</comment>
<keyword evidence="8" id="KW-1185">Reference proteome</keyword>
<dbReference type="CDD" id="cd21155">
    <property type="entry name" value="PUA_MCTS-1-like"/>
    <property type="match status" value="1"/>
</dbReference>
<dbReference type="SUPFAM" id="SSF88697">
    <property type="entry name" value="PUA domain-like"/>
    <property type="match status" value="1"/>
</dbReference>
<feature type="domain" description="PUA" evidence="5">
    <location>
        <begin position="94"/>
        <end position="172"/>
    </location>
</feature>
<dbReference type="Pfam" id="PF17832">
    <property type="entry name" value="Pre-PUA"/>
    <property type="match status" value="1"/>
</dbReference>
<comment type="caution">
    <text evidence="7">The sequence shown here is derived from an EMBL/GenBank/DDBJ whole genome shotgun (WGS) entry which is preliminary data.</text>
</comment>
<reference evidence="7 8" key="1">
    <citation type="submission" date="2017-06" db="EMBL/GenBank/DDBJ databases">
        <title>A platform for efficient transgenesis in Macrostomum lignano, a flatworm model organism for stem cell research.</title>
        <authorList>
            <person name="Berezikov E."/>
        </authorList>
    </citation>
    <scope>NUCLEOTIDE SEQUENCE [LARGE SCALE GENOMIC DNA]</scope>
    <source>
        <strain evidence="7">DV1</strain>
        <tissue evidence="7">Whole organism</tissue>
    </source>
</reference>
<dbReference type="InterPro" id="IPR015947">
    <property type="entry name" value="PUA-like_sf"/>
</dbReference>
<proteinExistence type="inferred from homology"/>
<protein>
    <recommendedName>
        <fullName evidence="5">PUA domain-containing protein</fullName>
    </recommendedName>
</protein>
<dbReference type="SMART" id="SM00359">
    <property type="entry name" value="PUA"/>
    <property type="match status" value="1"/>
</dbReference>
<dbReference type="OrthoDB" id="10249667at2759"/>
<organism evidence="7 8">
    <name type="scientific">Macrostomum lignano</name>
    <dbReference type="NCBI Taxonomy" id="282301"/>
    <lineage>
        <taxon>Eukaryota</taxon>
        <taxon>Metazoa</taxon>
        <taxon>Spiralia</taxon>
        <taxon>Lophotrochozoa</taxon>
        <taxon>Platyhelminthes</taxon>
        <taxon>Rhabditophora</taxon>
        <taxon>Macrostomorpha</taxon>
        <taxon>Macrostomida</taxon>
        <taxon>Macrostomidae</taxon>
        <taxon>Macrostomum</taxon>
    </lineage>
</organism>
<dbReference type="Pfam" id="PF01472">
    <property type="entry name" value="PUA"/>
    <property type="match status" value="1"/>
</dbReference>
<dbReference type="GO" id="GO:0003723">
    <property type="term" value="F:RNA binding"/>
    <property type="evidence" value="ECO:0007669"/>
    <property type="project" value="InterPro"/>
</dbReference>
<dbReference type="PIRSF" id="PIRSF005067">
    <property type="entry name" value="Tma_RNA-bind_prd"/>
    <property type="match status" value="1"/>
</dbReference>
<evidence type="ECO:0000256" key="2">
    <source>
        <dbReference type="ARBA" id="ARBA00008955"/>
    </source>
</evidence>
<accession>A0A267GNY8</accession>
<dbReference type="GO" id="GO:0001731">
    <property type="term" value="P:formation of translation preinitiation complex"/>
    <property type="evidence" value="ECO:0007669"/>
    <property type="project" value="TreeGrafter"/>
</dbReference>
<evidence type="ECO:0000313" key="7">
    <source>
        <dbReference type="EMBL" id="PAA87736.1"/>
    </source>
</evidence>
<dbReference type="GO" id="GO:0005737">
    <property type="term" value="C:cytoplasm"/>
    <property type="evidence" value="ECO:0007669"/>
    <property type="project" value="UniProtKB-SubCell"/>
</dbReference>
<dbReference type="GO" id="GO:0002188">
    <property type="term" value="P:translation reinitiation"/>
    <property type="evidence" value="ECO:0007669"/>
    <property type="project" value="UniProtKB-ARBA"/>
</dbReference>
<evidence type="ECO:0000259" key="5">
    <source>
        <dbReference type="SMART" id="SM00359"/>
    </source>
</evidence>
<dbReference type="PROSITE" id="PS50890">
    <property type="entry name" value="PUA"/>
    <property type="match status" value="1"/>
</dbReference>
<dbReference type="EMBL" id="NIVC01004954">
    <property type="protein sequence ID" value="PAA46279.1"/>
    <property type="molecule type" value="Genomic_DNA"/>
</dbReference>
<dbReference type="FunFam" id="3.10.400.20:FF:000001">
    <property type="entry name" value="Malignant T-cell-amplified sequence 1"/>
    <property type="match status" value="1"/>
</dbReference>
<dbReference type="CDD" id="cd11609">
    <property type="entry name" value="MCT1_N"/>
    <property type="match status" value="1"/>
</dbReference>
<dbReference type="InterPro" id="IPR004521">
    <property type="entry name" value="Uncharacterised_CHP00451"/>
</dbReference>
<evidence type="ECO:0000256" key="1">
    <source>
        <dbReference type="ARBA" id="ARBA00004496"/>
    </source>
</evidence>
<dbReference type="PANTHER" id="PTHR22798">
    <property type="entry name" value="MCT-1 PROTEIN"/>
    <property type="match status" value="1"/>
</dbReference>
<gene>
    <name evidence="7" type="ORF">BOX15_Mlig000712g3</name>
    <name evidence="6" type="ORF">BOX15_Mlig000712g6</name>
</gene>
<name>A0A267GNY8_9PLAT</name>
<evidence type="ECO:0000256" key="3">
    <source>
        <dbReference type="ARBA" id="ARBA00022490"/>
    </source>
</evidence>